<keyword evidence="2" id="KW-1185">Reference proteome</keyword>
<accession>A0A1I6Q9E9</accession>
<organism evidence="1 2">
    <name type="scientific">Lutibacter maritimus</name>
    <dbReference type="NCBI Taxonomy" id="593133"/>
    <lineage>
        <taxon>Bacteria</taxon>
        <taxon>Pseudomonadati</taxon>
        <taxon>Bacteroidota</taxon>
        <taxon>Flavobacteriia</taxon>
        <taxon>Flavobacteriales</taxon>
        <taxon>Flavobacteriaceae</taxon>
        <taxon>Lutibacter</taxon>
    </lineage>
</organism>
<protein>
    <submittedName>
        <fullName evidence="1">Uncharacterized protein</fullName>
    </submittedName>
</protein>
<reference evidence="2" key="1">
    <citation type="submission" date="2016-10" db="EMBL/GenBank/DDBJ databases">
        <authorList>
            <person name="Varghese N."/>
            <person name="Submissions S."/>
        </authorList>
    </citation>
    <scope>NUCLEOTIDE SEQUENCE [LARGE SCALE GENOMIC DNA]</scope>
    <source>
        <strain evidence="2">DSM 24450</strain>
    </source>
</reference>
<sequence length="44" mass="5276">MFNFNKFLIFDSQNAYESAYDLSMKKNYSNPKIYDANGDLSKRW</sequence>
<evidence type="ECO:0000313" key="1">
    <source>
        <dbReference type="EMBL" id="SFS49113.1"/>
    </source>
</evidence>
<dbReference type="AlphaFoldDB" id="A0A1I6Q9E9"/>
<gene>
    <name evidence="1" type="ORF">SAMN04488006_1654</name>
</gene>
<evidence type="ECO:0000313" key="2">
    <source>
        <dbReference type="Proteomes" id="UP000199312"/>
    </source>
</evidence>
<proteinExistence type="predicted"/>
<name>A0A1I6Q9E9_9FLAO</name>
<dbReference type="EMBL" id="FOZP01000003">
    <property type="protein sequence ID" value="SFS49113.1"/>
    <property type="molecule type" value="Genomic_DNA"/>
</dbReference>
<dbReference type="Proteomes" id="UP000199312">
    <property type="component" value="Unassembled WGS sequence"/>
</dbReference>